<dbReference type="EMBL" id="JAXIOK010000006">
    <property type="protein sequence ID" value="KAK4768013.1"/>
    <property type="molecule type" value="Genomic_DNA"/>
</dbReference>
<keyword evidence="2" id="KW-1185">Reference proteome</keyword>
<evidence type="ECO:0000313" key="2">
    <source>
        <dbReference type="Proteomes" id="UP001345219"/>
    </source>
</evidence>
<dbReference type="AlphaFoldDB" id="A0AAN7KF93"/>
<accession>A0AAN7KF93</accession>
<evidence type="ECO:0000313" key="1">
    <source>
        <dbReference type="EMBL" id="KAK4768013.1"/>
    </source>
</evidence>
<protein>
    <submittedName>
        <fullName evidence="1">Uncharacterized protein</fullName>
    </submittedName>
</protein>
<dbReference type="Proteomes" id="UP001345219">
    <property type="component" value="Chromosome 3"/>
</dbReference>
<comment type="caution">
    <text evidence="1">The sequence shown here is derived from an EMBL/GenBank/DDBJ whole genome shotgun (WGS) entry which is preliminary data.</text>
</comment>
<reference evidence="1 2" key="1">
    <citation type="journal article" date="2023" name="Hortic Res">
        <title>Pangenome of water caltrop reveals structural variations and asymmetric subgenome divergence after allopolyploidization.</title>
        <authorList>
            <person name="Zhang X."/>
            <person name="Chen Y."/>
            <person name="Wang L."/>
            <person name="Yuan Y."/>
            <person name="Fang M."/>
            <person name="Shi L."/>
            <person name="Lu R."/>
            <person name="Comes H.P."/>
            <person name="Ma Y."/>
            <person name="Chen Y."/>
            <person name="Huang G."/>
            <person name="Zhou Y."/>
            <person name="Zheng Z."/>
            <person name="Qiu Y."/>
        </authorList>
    </citation>
    <scope>NUCLEOTIDE SEQUENCE [LARGE SCALE GENOMIC DNA]</scope>
    <source>
        <tissue evidence="1">Roots</tissue>
    </source>
</reference>
<name>A0AAN7KF93_9MYRT</name>
<gene>
    <name evidence="1" type="ORF">SAY87_003154</name>
</gene>
<proteinExistence type="predicted"/>
<sequence>MVTGVGLLLYSEGAHQKPSQNTGTHMIEGNTKQGFHLMSLNMDPRADQQKLPRIEDHNKHLHHPKLGGSPFSIEDIHRNSPLMLSPRSHVGGCSARHPASGKWNYLCSLTTHAGSFRCRLHRGSGLTRAHHSVSANLSDMGAKSSTSIIDSLRSQQPVP</sequence>
<organism evidence="1 2">
    <name type="scientific">Trapa incisa</name>
    <dbReference type="NCBI Taxonomy" id="236973"/>
    <lineage>
        <taxon>Eukaryota</taxon>
        <taxon>Viridiplantae</taxon>
        <taxon>Streptophyta</taxon>
        <taxon>Embryophyta</taxon>
        <taxon>Tracheophyta</taxon>
        <taxon>Spermatophyta</taxon>
        <taxon>Magnoliopsida</taxon>
        <taxon>eudicotyledons</taxon>
        <taxon>Gunneridae</taxon>
        <taxon>Pentapetalae</taxon>
        <taxon>rosids</taxon>
        <taxon>malvids</taxon>
        <taxon>Myrtales</taxon>
        <taxon>Lythraceae</taxon>
        <taxon>Trapa</taxon>
    </lineage>
</organism>